<dbReference type="InterPro" id="IPR016098">
    <property type="entry name" value="CAP/MinC_C"/>
</dbReference>
<dbReference type="PANTHER" id="PTHR15440">
    <property type="entry name" value="XRP2 PROTEIN"/>
    <property type="match status" value="1"/>
</dbReference>
<dbReference type="PANTHER" id="PTHR15440:SF0">
    <property type="entry name" value="PROTEIN XRP2"/>
    <property type="match status" value="1"/>
</dbReference>
<dbReference type="GeneID" id="106807354"/>
<keyword evidence="9" id="KW-0472">Membrane</keyword>
<evidence type="ECO:0000313" key="15">
    <source>
        <dbReference type="RefSeq" id="XP_014665151.1"/>
    </source>
</evidence>
<evidence type="ECO:0000256" key="5">
    <source>
        <dbReference type="ARBA" id="ARBA00022475"/>
    </source>
</evidence>
<dbReference type="InterPro" id="IPR036850">
    <property type="entry name" value="NDK-like_dom_sf"/>
</dbReference>
<evidence type="ECO:0000256" key="3">
    <source>
        <dbReference type="ARBA" id="ARBA00015771"/>
    </source>
</evidence>
<dbReference type="RefSeq" id="XP_014665151.1">
    <property type="nucleotide sequence ID" value="XM_014809665.1"/>
</dbReference>
<dbReference type="InterPro" id="IPR017901">
    <property type="entry name" value="C-CAP_CF_C-like"/>
</dbReference>
<evidence type="ECO:0000256" key="1">
    <source>
        <dbReference type="ARBA" id="ARBA00004342"/>
    </source>
</evidence>
<evidence type="ECO:0000256" key="8">
    <source>
        <dbReference type="ARBA" id="ARBA00023134"/>
    </source>
</evidence>
<keyword evidence="10" id="KW-0564">Palmitate</keyword>
<evidence type="ECO:0000256" key="4">
    <source>
        <dbReference type="ARBA" id="ARBA00022468"/>
    </source>
</evidence>
<dbReference type="InterPro" id="IPR012945">
    <property type="entry name" value="Tubulin-bd_cofactor_C_dom"/>
</dbReference>
<proteinExistence type="inferred from homology"/>
<evidence type="ECO:0000256" key="6">
    <source>
        <dbReference type="ARBA" id="ARBA00022707"/>
    </source>
</evidence>
<dbReference type="SUPFAM" id="SSF69340">
    <property type="entry name" value="C-terminal domain of adenylylcyclase associated protein"/>
    <property type="match status" value="1"/>
</dbReference>
<dbReference type="Proteomes" id="UP000695022">
    <property type="component" value="Unplaced"/>
</dbReference>
<keyword evidence="5" id="KW-1003">Cell membrane</keyword>
<keyword evidence="14" id="KW-1185">Reference proteome</keyword>
<dbReference type="PROSITE" id="PS51329">
    <property type="entry name" value="C_CAP_COFACTOR_C"/>
    <property type="match status" value="1"/>
</dbReference>
<name>A0ABM1DYY0_PRICU</name>
<evidence type="ECO:0000256" key="7">
    <source>
        <dbReference type="ARBA" id="ARBA00022741"/>
    </source>
</evidence>
<keyword evidence="6" id="KW-0519">Myristate</keyword>
<evidence type="ECO:0000256" key="9">
    <source>
        <dbReference type="ARBA" id="ARBA00023136"/>
    </source>
</evidence>
<gene>
    <name evidence="15" type="primary">LOC106807354</name>
</gene>
<organism evidence="14 15">
    <name type="scientific">Priapulus caudatus</name>
    <name type="common">Priapulid worm</name>
    <dbReference type="NCBI Taxonomy" id="37621"/>
    <lineage>
        <taxon>Eukaryota</taxon>
        <taxon>Metazoa</taxon>
        <taxon>Ecdysozoa</taxon>
        <taxon>Scalidophora</taxon>
        <taxon>Priapulida</taxon>
        <taxon>Priapulimorpha</taxon>
        <taxon>Priapulimorphida</taxon>
        <taxon>Priapulidae</taxon>
        <taxon>Priapulus</taxon>
    </lineage>
</organism>
<keyword evidence="11" id="KW-0449">Lipoprotein</keyword>
<accession>A0ABM1DYY0</accession>
<evidence type="ECO:0000256" key="12">
    <source>
        <dbReference type="PIRNR" id="PIRNR037947"/>
    </source>
</evidence>
<keyword evidence="4 12" id="KW-0343">GTPase activation</keyword>
<dbReference type="SMART" id="SM00673">
    <property type="entry name" value="CARP"/>
    <property type="match status" value="2"/>
</dbReference>
<comment type="similarity">
    <text evidence="2 12">Belongs to the TBCC family.</text>
</comment>
<evidence type="ECO:0000256" key="11">
    <source>
        <dbReference type="ARBA" id="ARBA00023288"/>
    </source>
</evidence>
<evidence type="ECO:0000259" key="13">
    <source>
        <dbReference type="PROSITE" id="PS51329"/>
    </source>
</evidence>
<keyword evidence="7 12" id="KW-0547">Nucleotide-binding</keyword>
<dbReference type="InterPro" id="IPR039093">
    <property type="entry name" value="XRP2"/>
</dbReference>
<dbReference type="PIRSF" id="PIRSF037947">
    <property type="entry name" value="Protein_XRP2"/>
    <property type="match status" value="1"/>
</dbReference>
<reference evidence="15" key="1">
    <citation type="submission" date="2025-08" db="UniProtKB">
        <authorList>
            <consortium name="RefSeq"/>
        </authorList>
    </citation>
    <scope>IDENTIFICATION</scope>
</reference>
<evidence type="ECO:0000256" key="2">
    <source>
        <dbReference type="ARBA" id="ARBA00008848"/>
    </source>
</evidence>
<dbReference type="Gene3D" id="2.160.20.70">
    <property type="match status" value="1"/>
</dbReference>
<dbReference type="Pfam" id="PF07986">
    <property type="entry name" value="TBCC"/>
    <property type="match status" value="1"/>
</dbReference>
<sequence length="329" mass="37044">MGCCASKPKVEETQGSTKKEYSWDKRAQIDPKDYIIENVNGQTVGKIPGQVNGQQFIIQNCEDACIYIFDNSAQVTIDDCKNCRIFIGPVKGSVFLRDCAGCKFVIACQQFRARDCKKIDCFLHCVTQPIIEACTSMQFGCFQYNYEELEDQFKAADISLFNNNWSNIHDFTPVADETNWGLLPESCLIVFFSDGGSDRKEHEIFLMTCVRTIPFMLLPRPPRLMRELSLMGVVVHLQPHCTLVQSKEVTMQEDDARRVFGSESYTLLVKLGPVIGFEYNGPNANLHCQKAVADTAYGTTGLAFVSSNQKTAMSYVENFYNFADMQMSG</sequence>
<evidence type="ECO:0000256" key="10">
    <source>
        <dbReference type="ARBA" id="ARBA00023139"/>
    </source>
</evidence>
<comment type="function">
    <text evidence="12">Acts as a GTPase-activating protein (GAP) for tubulin in concert with tubulin-specific chaperone C, but does not enhance tubulin heterodimerization.</text>
</comment>
<keyword evidence="8 12" id="KW-0342">GTP-binding</keyword>
<dbReference type="InterPro" id="IPR036223">
    <property type="entry name" value="CAP_C_sf"/>
</dbReference>
<evidence type="ECO:0000313" key="14">
    <source>
        <dbReference type="Proteomes" id="UP000695022"/>
    </source>
</evidence>
<dbReference type="Gene3D" id="3.30.70.141">
    <property type="entry name" value="Nucleoside diphosphate kinase-like domain"/>
    <property type="match status" value="1"/>
</dbReference>
<protein>
    <recommendedName>
        <fullName evidence="3 12">Protein XRP2</fullName>
    </recommendedName>
</protein>
<dbReference type="InterPro" id="IPR006599">
    <property type="entry name" value="CARP_motif"/>
</dbReference>
<comment type="subcellular location">
    <subcellularLocation>
        <location evidence="1">Cell membrane</location>
        <topology evidence="1">Lipid-anchor</topology>
        <orientation evidence="1">Cytoplasmic side</orientation>
    </subcellularLocation>
</comment>
<feature type="domain" description="C-CAP/cofactor C-like" evidence="13">
    <location>
        <begin position="8"/>
        <end position="173"/>
    </location>
</feature>